<accession>A0A0A9C5M1</accession>
<protein>
    <submittedName>
        <fullName evidence="1">Uncharacterized protein</fullName>
    </submittedName>
</protein>
<name>A0A0A9C5M1_ARUDO</name>
<evidence type="ECO:0000313" key="1">
    <source>
        <dbReference type="EMBL" id="JAD68685.1"/>
    </source>
</evidence>
<reference evidence="1" key="2">
    <citation type="journal article" date="2015" name="Data Brief">
        <title>Shoot transcriptome of the giant reed, Arundo donax.</title>
        <authorList>
            <person name="Barrero R.A."/>
            <person name="Guerrero F.D."/>
            <person name="Moolhuijzen P."/>
            <person name="Goolsby J.A."/>
            <person name="Tidwell J."/>
            <person name="Bellgard S.E."/>
            <person name="Bellgard M.I."/>
        </authorList>
    </citation>
    <scope>NUCLEOTIDE SEQUENCE</scope>
    <source>
        <tissue evidence="1">Shoot tissue taken approximately 20 cm above the soil surface</tissue>
    </source>
</reference>
<proteinExistence type="predicted"/>
<dbReference type="EMBL" id="GBRH01229210">
    <property type="protein sequence ID" value="JAD68685.1"/>
    <property type="molecule type" value="Transcribed_RNA"/>
</dbReference>
<reference evidence="1" key="1">
    <citation type="submission" date="2014-09" db="EMBL/GenBank/DDBJ databases">
        <authorList>
            <person name="Magalhaes I.L.F."/>
            <person name="Oliveira U."/>
            <person name="Santos F.R."/>
            <person name="Vidigal T.H.D.A."/>
            <person name="Brescovit A.D."/>
            <person name="Santos A.J."/>
        </authorList>
    </citation>
    <scope>NUCLEOTIDE SEQUENCE</scope>
    <source>
        <tissue evidence="1">Shoot tissue taken approximately 20 cm above the soil surface</tissue>
    </source>
</reference>
<dbReference type="AlphaFoldDB" id="A0A0A9C5M1"/>
<sequence length="35" mass="4011">MLIAQLDPCSSQQFSGKSNHYCFNYALLMHHHSNS</sequence>
<organism evidence="1">
    <name type="scientific">Arundo donax</name>
    <name type="common">Giant reed</name>
    <name type="synonym">Donax arundinaceus</name>
    <dbReference type="NCBI Taxonomy" id="35708"/>
    <lineage>
        <taxon>Eukaryota</taxon>
        <taxon>Viridiplantae</taxon>
        <taxon>Streptophyta</taxon>
        <taxon>Embryophyta</taxon>
        <taxon>Tracheophyta</taxon>
        <taxon>Spermatophyta</taxon>
        <taxon>Magnoliopsida</taxon>
        <taxon>Liliopsida</taxon>
        <taxon>Poales</taxon>
        <taxon>Poaceae</taxon>
        <taxon>PACMAD clade</taxon>
        <taxon>Arundinoideae</taxon>
        <taxon>Arundineae</taxon>
        <taxon>Arundo</taxon>
    </lineage>
</organism>